<protein>
    <recommendedName>
        <fullName evidence="10">Type II secretion system protein K</fullName>
    </recommendedName>
</protein>
<feature type="region of interest" description="Disordered" evidence="11">
    <location>
        <begin position="118"/>
        <end position="156"/>
    </location>
</feature>
<evidence type="ECO:0000256" key="12">
    <source>
        <dbReference type="SAM" id="Phobius"/>
    </source>
</evidence>
<keyword evidence="9 10" id="KW-0472">Membrane</keyword>
<keyword evidence="7" id="KW-0653">Protein transport</keyword>
<comment type="similarity">
    <text evidence="2 10">Belongs to the GSP K family.</text>
</comment>
<evidence type="ECO:0000256" key="5">
    <source>
        <dbReference type="ARBA" id="ARBA00022519"/>
    </source>
</evidence>
<evidence type="ECO:0000313" key="16">
    <source>
        <dbReference type="Proteomes" id="UP001500359"/>
    </source>
</evidence>
<feature type="domain" description="T2SS protein K second SAM-like" evidence="13">
    <location>
        <begin position="259"/>
        <end position="323"/>
    </location>
</feature>
<name>A0ABN1LF23_9ALTE</name>
<feature type="transmembrane region" description="Helical" evidence="12">
    <location>
        <begin position="12"/>
        <end position="31"/>
    </location>
</feature>
<dbReference type="Pfam" id="PF21687">
    <property type="entry name" value="T2SSK_1st"/>
    <property type="match status" value="1"/>
</dbReference>
<keyword evidence="5 10" id="KW-0997">Cell inner membrane</keyword>
<organism evidence="15 16">
    <name type="scientific">Aliiglaciecola litoralis</name>
    <dbReference type="NCBI Taxonomy" id="582857"/>
    <lineage>
        <taxon>Bacteria</taxon>
        <taxon>Pseudomonadati</taxon>
        <taxon>Pseudomonadota</taxon>
        <taxon>Gammaproteobacteria</taxon>
        <taxon>Alteromonadales</taxon>
        <taxon>Alteromonadaceae</taxon>
        <taxon>Aliiglaciecola</taxon>
    </lineage>
</organism>
<evidence type="ECO:0000256" key="6">
    <source>
        <dbReference type="ARBA" id="ARBA00022692"/>
    </source>
</evidence>
<keyword evidence="4 10" id="KW-1003">Cell membrane</keyword>
<evidence type="ECO:0000259" key="14">
    <source>
        <dbReference type="Pfam" id="PF21687"/>
    </source>
</evidence>
<feature type="domain" description="T2SS protein K first SAM-like" evidence="14">
    <location>
        <begin position="107"/>
        <end position="253"/>
    </location>
</feature>
<dbReference type="Gene3D" id="1.10.40.60">
    <property type="entry name" value="EpsJ-like"/>
    <property type="match status" value="2"/>
</dbReference>
<keyword evidence="6 12" id="KW-0812">Transmembrane</keyword>
<gene>
    <name evidence="15" type="primary">gspK</name>
    <name evidence="15" type="ORF">GCM10009114_12450</name>
</gene>
<dbReference type="PANTHER" id="PTHR38831">
    <property type="entry name" value="TYPE II SECRETION SYSTEM PROTEIN K"/>
    <property type="match status" value="1"/>
</dbReference>
<dbReference type="SUPFAM" id="SSF54523">
    <property type="entry name" value="Pili subunits"/>
    <property type="match status" value="1"/>
</dbReference>
<comment type="subcellular location">
    <subcellularLocation>
        <location evidence="1 10">Cell inner membrane</location>
    </subcellularLocation>
</comment>
<feature type="compositionally biased region" description="Low complexity" evidence="11">
    <location>
        <begin position="125"/>
        <end position="137"/>
    </location>
</feature>
<dbReference type="InterPro" id="IPR049031">
    <property type="entry name" value="T2SSK_SAM-like_1st"/>
</dbReference>
<dbReference type="InterPro" id="IPR038072">
    <property type="entry name" value="GspK_central_sf"/>
</dbReference>
<dbReference type="InterPro" id="IPR005628">
    <property type="entry name" value="GspK"/>
</dbReference>
<evidence type="ECO:0000256" key="7">
    <source>
        <dbReference type="ARBA" id="ARBA00022927"/>
    </source>
</evidence>
<dbReference type="Pfam" id="PF03934">
    <property type="entry name" value="T2SSK"/>
    <property type="match status" value="1"/>
</dbReference>
<reference evidence="15 16" key="1">
    <citation type="journal article" date="2019" name="Int. J. Syst. Evol. Microbiol.">
        <title>The Global Catalogue of Microorganisms (GCM) 10K type strain sequencing project: providing services to taxonomists for standard genome sequencing and annotation.</title>
        <authorList>
            <consortium name="The Broad Institute Genomics Platform"/>
            <consortium name="The Broad Institute Genome Sequencing Center for Infectious Disease"/>
            <person name="Wu L."/>
            <person name="Ma J."/>
        </authorList>
    </citation>
    <scope>NUCLEOTIDE SEQUENCE [LARGE SCALE GENOMIC DNA]</scope>
    <source>
        <strain evidence="15 16">JCM 15896</strain>
    </source>
</reference>
<dbReference type="NCBIfam" id="NF037980">
    <property type="entry name" value="T2SS_GspK"/>
    <property type="match status" value="1"/>
</dbReference>
<keyword evidence="3 10" id="KW-0813">Transport</keyword>
<evidence type="ECO:0000256" key="1">
    <source>
        <dbReference type="ARBA" id="ARBA00004533"/>
    </source>
</evidence>
<comment type="caution">
    <text evidence="15">The sequence shown here is derived from an EMBL/GenBank/DDBJ whole genome shotgun (WGS) entry which is preliminary data.</text>
</comment>
<dbReference type="RefSeq" id="WP_343857660.1">
    <property type="nucleotide sequence ID" value="NZ_BAAAFD010000002.1"/>
</dbReference>
<evidence type="ECO:0000256" key="10">
    <source>
        <dbReference type="PIRNR" id="PIRNR002786"/>
    </source>
</evidence>
<dbReference type="SUPFAM" id="SSF158544">
    <property type="entry name" value="GspK insert domain-like"/>
    <property type="match status" value="2"/>
</dbReference>
<dbReference type="EMBL" id="BAAAFD010000002">
    <property type="protein sequence ID" value="GAA0854926.1"/>
    <property type="molecule type" value="Genomic_DNA"/>
</dbReference>
<evidence type="ECO:0000256" key="11">
    <source>
        <dbReference type="SAM" id="MobiDB-lite"/>
    </source>
</evidence>
<dbReference type="PANTHER" id="PTHR38831:SF1">
    <property type="entry name" value="TYPE II SECRETION SYSTEM PROTEIN K-RELATED"/>
    <property type="match status" value="1"/>
</dbReference>
<dbReference type="Proteomes" id="UP001500359">
    <property type="component" value="Unassembled WGS sequence"/>
</dbReference>
<sequence>MPTQPKALHKQSGVALIVVLMLVALVVIITADMASRLQLQVTRASNIKDNNQAYWYAMGAEQFAQKSILALLQKNENVISLEGDWSQEFTFPLEGGGIQAQLLDMQTCFNLNAVNAVNSSEDSDSSPNTGTPTSPTDANGQQNQNKPQPVTRTQPELGAAPEEAIAFARLLQNAVPELDNYSVEVVRDSLIDWLDSDDNLSQSGAEDADYAALVNPYLAANANMVSKSEFRLVNGVQAQWVNQLLPQICVIPKLNELKINVNTVVEEQAPVLAALTGASVAEIQTLISNRRPSGYENIQDFLSETLFSNYPLNAVQQSWFDVKTEYFLLHTKTRYNNASFAMSSLFKVQDKQKVTVIRREFGGKL</sequence>
<evidence type="ECO:0000256" key="4">
    <source>
        <dbReference type="ARBA" id="ARBA00022475"/>
    </source>
</evidence>
<evidence type="ECO:0000259" key="13">
    <source>
        <dbReference type="Pfam" id="PF03934"/>
    </source>
</evidence>
<feature type="compositionally biased region" description="Polar residues" evidence="11">
    <location>
        <begin position="138"/>
        <end position="154"/>
    </location>
</feature>
<dbReference type="InterPro" id="IPR045584">
    <property type="entry name" value="Pilin-like"/>
</dbReference>
<keyword evidence="8 12" id="KW-1133">Transmembrane helix</keyword>
<accession>A0ABN1LF23</accession>
<evidence type="ECO:0000256" key="9">
    <source>
        <dbReference type="ARBA" id="ARBA00023136"/>
    </source>
</evidence>
<dbReference type="InterPro" id="IPR049179">
    <property type="entry name" value="T2SSK_SAM-like_2nd"/>
</dbReference>
<evidence type="ECO:0000313" key="15">
    <source>
        <dbReference type="EMBL" id="GAA0854926.1"/>
    </source>
</evidence>
<dbReference type="PIRSF" id="PIRSF002786">
    <property type="entry name" value="XcpX"/>
    <property type="match status" value="1"/>
</dbReference>
<evidence type="ECO:0000256" key="3">
    <source>
        <dbReference type="ARBA" id="ARBA00022448"/>
    </source>
</evidence>
<evidence type="ECO:0000256" key="8">
    <source>
        <dbReference type="ARBA" id="ARBA00022989"/>
    </source>
</evidence>
<proteinExistence type="inferred from homology"/>
<evidence type="ECO:0000256" key="2">
    <source>
        <dbReference type="ARBA" id="ARBA00007246"/>
    </source>
</evidence>
<dbReference type="Gene3D" id="3.30.1300.30">
    <property type="entry name" value="GSPII I/J protein-like"/>
    <property type="match status" value="1"/>
</dbReference>
<keyword evidence="16" id="KW-1185">Reference proteome</keyword>